<dbReference type="PRINTS" id="PR00085">
    <property type="entry name" value="THFDHDRGNASE"/>
</dbReference>
<dbReference type="EC" id="3.5.4.9" evidence="12"/>
<dbReference type="InterPro" id="IPR036291">
    <property type="entry name" value="NAD(P)-bd_dom_sf"/>
</dbReference>
<keyword evidence="8 12" id="KW-0560">Oxidoreductase</keyword>
<evidence type="ECO:0000256" key="8">
    <source>
        <dbReference type="ARBA" id="ARBA00023002"/>
    </source>
</evidence>
<keyword evidence="10 12" id="KW-0486">Methionine biosynthesis</keyword>
<dbReference type="InterPro" id="IPR020867">
    <property type="entry name" value="THF_DH/CycHdrlase_CS"/>
</dbReference>
<feature type="domain" description="Tetrahydrofolate dehydrogenase/cyclohydrolase catalytic" evidence="13">
    <location>
        <begin position="5"/>
        <end position="119"/>
    </location>
</feature>
<evidence type="ECO:0000256" key="2">
    <source>
        <dbReference type="ARBA" id="ARBA00011738"/>
    </source>
</evidence>
<comment type="subunit">
    <text evidence="2 12">Homodimer.</text>
</comment>
<evidence type="ECO:0000256" key="11">
    <source>
        <dbReference type="ARBA" id="ARBA00023268"/>
    </source>
</evidence>
<dbReference type="GO" id="GO:0000105">
    <property type="term" value="P:L-histidine biosynthetic process"/>
    <property type="evidence" value="ECO:0007669"/>
    <property type="project" value="UniProtKB-KW"/>
</dbReference>
<dbReference type="Pfam" id="PF02882">
    <property type="entry name" value="THF_DHG_CYH_C"/>
    <property type="match status" value="1"/>
</dbReference>
<dbReference type="GO" id="GO:0009086">
    <property type="term" value="P:methionine biosynthetic process"/>
    <property type="evidence" value="ECO:0007669"/>
    <property type="project" value="UniProtKB-KW"/>
</dbReference>
<evidence type="ECO:0000256" key="9">
    <source>
        <dbReference type="ARBA" id="ARBA00023102"/>
    </source>
</evidence>
<keyword evidence="6 12" id="KW-0378">Hydrolase</keyword>
<proteinExistence type="inferred from homology"/>
<feature type="domain" description="Tetrahydrofolate dehydrogenase/cyclohydrolase NAD(P)-binding" evidence="14">
    <location>
        <begin position="140"/>
        <end position="280"/>
    </location>
</feature>
<dbReference type="PANTHER" id="PTHR48099">
    <property type="entry name" value="C-1-TETRAHYDROFOLATE SYNTHASE, CYTOPLASMIC-RELATED"/>
    <property type="match status" value="1"/>
</dbReference>
<dbReference type="RefSeq" id="WP_003717327.1">
    <property type="nucleotide sequence ID" value="NZ_CAJFIS010000001.1"/>
</dbReference>
<dbReference type="FunFam" id="3.40.50.10860:FF:000005">
    <property type="entry name" value="C-1-tetrahydrofolate synthase, cytoplasmic, putative"/>
    <property type="match status" value="1"/>
</dbReference>
<dbReference type="EC" id="1.5.1.5" evidence="12"/>
<dbReference type="SUPFAM" id="SSF51735">
    <property type="entry name" value="NAD(P)-binding Rossmann-fold domains"/>
    <property type="match status" value="1"/>
</dbReference>
<keyword evidence="7 12" id="KW-0521">NADP</keyword>
<gene>
    <name evidence="12 15" type="primary">folD</name>
    <name evidence="16" type="ORF">L2504_02180</name>
    <name evidence="15" type="ORF">L2724_07480</name>
</gene>
<dbReference type="GO" id="GO:0005829">
    <property type="term" value="C:cytosol"/>
    <property type="evidence" value="ECO:0007669"/>
    <property type="project" value="TreeGrafter"/>
</dbReference>
<keyword evidence="4 12" id="KW-0028">Amino-acid biosynthesis</keyword>
<keyword evidence="3 12" id="KW-0554">One-carbon metabolism</keyword>
<dbReference type="AlphaFoldDB" id="A0AAP3GSJ1"/>
<keyword evidence="18" id="KW-1185">Reference proteome</keyword>
<evidence type="ECO:0000256" key="6">
    <source>
        <dbReference type="ARBA" id="ARBA00022801"/>
    </source>
</evidence>
<evidence type="ECO:0000256" key="3">
    <source>
        <dbReference type="ARBA" id="ARBA00022563"/>
    </source>
</evidence>
<name>A0AAP3GSJ1_9LACO</name>
<evidence type="ECO:0000313" key="16">
    <source>
        <dbReference type="EMBL" id="MCZ3780958.1"/>
    </source>
</evidence>
<evidence type="ECO:0000259" key="14">
    <source>
        <dbReference type="Pfam" id="PF02882"/>
    </source>
</evidence>
<dbReference type="EMBL" id="JAKHMS010000003">
    <property type="protein sequence ID" value="MCZ3780958.1"/>
    <property type="molecule type" value="Genomic_DNA"/>
</dbReference>
<evidence type="ECO:0000256" key="12">
    <source>
        <dbReference type="HAMAP-Rule" id="MF_01576"/>
    </source>
</evidence>
<dbReference type="PROSITE" id="PS00767">
    <property type="entry name" value="THF_DHG_CYH_2"/>
    <property type="match status" value="1"/>
</dbReference>
<comment type="catalytic activity">
    <reaction evidence="12">
        <text>(6R)-5,10-methylene-5,6,7,8-tetrahydrofolate + NADP(+) = (6R)-5,10-methenyltetrahydrofolate + NADPH</text>
        <dbReference type="Rhea" id="RHEA:22812"/>
        <dbReference type="ChEBI" id="CHEBI:15636"/>
        <dbReference type="ChEBI" id="CHEBI:57455"/>
        <dbReference type="ChEBI" id="CHEBI:57783"/>
        <dbReference type="ChEBI" id="CHEBI:58349"/>
        <dbReference type="EC" id="1.5.1.5"/>
    </reaction>
</comment>
<evidence type="ECO:0000256" key="1">
    <source>
        <dbReference type="ARBA" id="ARBA00004777"/>
    </source>
</evidence>
<dbReference type="FunFam" id="3.40.50.720:FF:000094">
    <property type="entry name" value="Bifunctional protein FolD"/>
    <property type="match status" value="1"/>
</dbReference>
<dbReference type="HAMAP" id="MF_01576">
    <property type="entry name" value="THF_DHG_CYH"/>
    <property type="match status" value="1"/>
</dbReference>
<dbReference type="InterPro" id="IPR020630">
    <property type="entry name" value="THF_DH/CycHdrlase_cat_dom"/>
</dbReference>
<dbReference type="Gene3D" id="3.40.50.720">
    <property type="entry name" value="NAD(P)-binding Rossmann-like Domain"/>
    <property type="match status" value="1"/>
</dbReference>
<comment type="pathway">
    <text evidence="1 12">One-carbon metabolism; tetrahydrofolate interconversion.</text>
</comment>
<dbReference type="GO" id="GO:0035999">
    <property type="term" value="P:tetrahydrofolate interconversion"/>
    <property type="evidence" value="ECO:0007669"/>
    <property type="project" value="UniProtKB-UniRule"/>
</dbReference>
<evidence type="ECO:0000256" key="5">
    <source>
        <dbReference type="ARBA" id="ARBA00022755"/>
    </source>
</evidence>
<sequence length="285" mass="31038">MAILIDGRAVAKEINENTAERVTRLANEGIIPGLAVILVGEDPASKIYTRMKDKKAKKLGIHSVLSVYPDDVRQEELLHDIRQFNEDKMINGILIQEPLPDHLDGNELLNAIDPHKDVDGFHPYNVGLLYSNANENYPVSCTPKGIMSLLKHYQVKLEGARAVVVGRSILVGKPMAALLENANATVTIANRHTRNLSEITRQADVLVVAAGVKHLITGEMVKKGATVIDVGIHRLEDKTLTGDVDFESVAPIAKMITPVPGGVGPMTIATLMEQTVDLTEWSHNG</sequence>
<evidence type="ECO:0000256" key="7">
    <source>
        <dbReference type="ARBA" id="ARBA00022857"/>
    </source>
</evidence>
<dbReference type="GeneID" id="75082584"/>
<evidence type="ECO:0000259" key="13">
    <source>
        <dbReference type="Pfam" id="PF00763"/>
    </source>
</evidence>
<dbReference type="SUPFAM" id="SSF53223">
    <property type="entry name" value="Aminoacid dehydrogenase-like, N-terminal domain"/>
    <property type="match status" value="1"/>
</dbReference>
<feature type="binding site" evidence="12">
    <location>
        <position position="232"/>
    </location>
    <ligand>
        <name>NADP(+)</name>
        <dbReference type="ChEBI" id="CHEBI:58349"/>
    </ligand>
</feature>
<organism evidence="15 17">
    <name type="scientific">Limosilactobacillus vaginalis</name>
    <dbReference type="NCBI Taxonomy" id="1633"/>
    <lineage>
        <taxon>Bacteria</taxon>
        <taxon>Bacillati</taxon>
        <taxon>Bacillota</taxon>
        <taxon>Bacilli</taxon>
        <taxon>Lactobacillales</taxon>
        <taxon>Lactobacillaceae</taxon>
        <taxon>Limosilactobacillus</taxon>
    </lineage>
</organism>
<dbReference type="Gene3D" id="3.40.50.10860">
    <property type="entry name" value="Leucine Dehydrogenase, chain A, domain 1"/>
    <property type="match status" value="1"/>
</dbReference>
<dbReference type="Proteomes" id="UP001527392">
    <property type="component" value="Unassembled WGS sequence"/>
</dbReference>
<dbReference type="InterPro" id="IPR020631">
    <property type="entry name" value="THF_DH/CycHdrlase_NAD-bd_dom"/>
</dbReference>
<evidence type="ECO:0000313" key="15">
    <source>
        <dbReference type="EMBL" id="MCZ3668122.1"/>
    </source>
</evidence>
<dbReference type="EMBL" id="JAKHPH010000022">
    <property type="protein sequence ID" value="MCZ3668122.1"/>
    <property type="molecule type" value="Genomic_DNA"/>
</dbReference>
<dbReference type="GO" id="GO:0004488">
    <property type="term" value="F:methylenetetrahydrofolate dehydrogenase (NADP+) activity"/>
    <property type="evidence" value="ECO:0007669"/>
    <property type="project" value="UniProtKB-UniRule"/>
</dbReference>
<comment type="similarity">
    <text evidence="12">Belongs to the tetrahydrofolate dehydrogenase/cyclohydrolase family.</text>
</comment>
<dbReference type="InterPro" id="IPR000672">
    <property type="entry name" value="THF_DH/CycHdrlase"/>
</dbReference>
<comment type="caution">
    <text evidence="15">The sequence shown here is derived from an EMBL/GenBank/DDBJ whole genome shotgun (WGS) entry which is preliminary data.</text>
</comment>
<evidence type="ECO:0000313" key="17">
    <source>
        <dbReference type="Proteomes" id="UP001212401"/>
    </source>
</evidence>
<protein>
    <recommendedName>
        <fullName evidence="12">Bifunctional protein FolD</fullName>
    </recommendedName>
    <domain>
        <recommendedName>
            <fullName evidence="12">Methylenetetrahydrofolate dehydrogenase</fullName>
            <ecNumber evidence="12">1.5.1.5</ecNumber>
        </recommendedName>
    </domain>
    <domain>
        <recommendedName>
            <fullName evidence="12">Methenyltetrahydrofolate cyclohydrolase</fullName>
            <ecNumber evidence="12">3.5.4.9</ecNumber>
        </recommendedName>
    </domain>
</protein>
<dbReference type="Proteomes" id="UP001212401">
    <property type="component" value="Unassembled WGS sequence"/>
</dbReference>
<feature type="binding site" evidence="12">
    <location>
        <begin position="166"/>
        <end position="168"/>
    </location>
    <ligand>
        <name>NADP(+)</name>
        <dbReference type="ChEBI" id="CHEBI:58349"/>
    </ligand>
</feature>
<comment type="function">
    <text evidence="12">Catalyzes the oxidation of 5,10-methylenetetrahydrofolate to 5,10-methenyltetrahydrofolate and then the hydrolysis of 5,10-methenyltetrahydrofolate to 10-formyltetrahydrofolate.</text>
</comment>
<dbReference type="Pfam" id="PF00763">
    <property type="entry name" value="THF_DHG_CYH"/>
    <property type="match status" value="1"/>
</dbReference>
<reference evidence="15 18" key="1">
    <citation type="submission" date="2022-01" db="EMBL/GenBank/DDBJ databases">
        <title>VMRC isolate genome collection.</title>
        <authorList>
            <person name="France M."/>
            <person name="Rutt L."/>
            <person name="Humphrys M."/>
            <person name="Ravel J."/>
        </authorList>
    </citation>
    <scope>NUCLEOTIDE SEQUENCE</scope>
    <source>
        <strain evidence="16 18">C0030B4</strain>
        <strain evidence="15">C0048A1</strain>
    </source>
</reference>
<evidence type="ECO:0000256" key="10">
    <source>
        <dbReference type="ARBA" id="ARBA00023167"/>
    </source>
</evidence>
<keyword evidence="11 12" id="KW-0511">Multifunctional enzyme</keyword>
<evidence type="ECO:0000313" key="18">
    <source>
        <dbReference type="Proteomes" id="UP001527392"/>
    </source>
</evidence>
<dbReference type="CDD" id="cd01080">
    <property type="entry name" value="NAD_bind_m-THF_DH_Cyclohyd"/>
    <property type="match status" value="1"/>
</dbReference>
<dbReference type="NCBIfam" id="NF010783">
    <property type="entry name" value="PRK14186.1"/>
    <property type="match status" value="1"/>
</dbReference>
<keyword evidence="5 12" id="KW-0658">Purine biosynthesis</keyword>
<keyword evidence="9 12" id="KW-0368">Histidine biosynthesis</keyword>
<dbReference type="InterPro" id="IPR046346">
    <property type="entry name" value="Aminoacid_DH-like_N_sf"/>
</dbReference>
<comment type="caution">
    <text evidence="12">Lacks conserved residue(s) required for the propagation of feature annotation.</text>
</comment>
<dbReference type="GO" id="GO:0006164">
    <property type="term" value="P:purine nucleotide biosynthetic process"/>
    <property type="evidence" value="ECO:0007669"/>
    <property type="project" value="UniProtKB-KW"/>
</dbReference>
<comment type="catalytic activity">
    <reaction evidence="12">
        <text>(6R)-5,10-methenyltetrahydrofolate + H2O = (6R)-10-formyltetrahydrofolate + H(+)</text>
        <dbReference type="Rhea" id="RHEA:23700"/>
        <dbReference type="ChEBI" id="CHEBI:15377"/>
        <dbReference type="ChEBI" id="CHEBI:15378"/>
        <dbReference type="ChEBI" id="CHEBI:57455"/>
        <dbReference type="ChEBI" id="CHEBI:195366"/>
        <dbReference type="EC" id="3.5.4.9"/>
    </reaction>
</comment>
<evidence type="ECO:0000256" key="4">
    <source>
        <dbReference type="ARBA" id="ARBA00022605"/>
    </source>
</evidence>
<dbReference type="PANTHER" id="PTHR48099:SF5">
    <property type="entry name" value="C-1-TETRAHYDROFOLATE SYNTHASE, CYTOPLASMIC"/>
    <property type="match status" value="1"/>
</dbReference>
<dbReference type="GO" id="GO:0004477">
    <property type="term" value="F:methenyltetrahydrofolate cyclohydrolase activity"/>
    <property type="evidence" value="ECO:0007669"/>
    <property type="project" value="UniProtKB-UniRule"/>
</dbReference>
<accession>A0AAP3GSJ1</accession>